<dbReference type="EMBL" id="JAURTK010000038">
    <property type="protein sequence ID" value="MDP9651898.1"/>
    <property type="molecule type" value="Genomic_DNA"/>
</dbReference>
<proteinExistence type="predicted"/>
<evidence type="ECO:0000313" key="2">
    <source>
        <dbReference type="Proteomes" id="UP001229486"/>
    </source>
</evidence>
<name>A0AB73IPG4_9BURK</name>
<dbReference type="Gene3D" id="3.40.50.300">
    <property type="entry name" value="P-loop containing nucleotide triphosphate hydrolases"/>
    <property type="match status" value="1"/>
</dbReference>
<comment type="caution">
    <text evidence="1">The sequence shown here is derived from an EMBL/GenBank/DDBJ whole genome shotgun (WGS) entry which is preliminary data.</text>
</comment>
<gene>
    <name evidence="1" type="ORF">J2793_007373</name>
</gene>
<dbReference type="RefSeq" id="WP_392396401.1">
    <property type="nucleotide sequence ID" value="NZ_JAURTK010000038.1"/>
</dbReference>
<protein>
    <recommendedName>
        <fullName evidence="3">Terminase</fullName>
    </recommendedName>
</protein>
<accession>A0AB73IPG4</accession>
<reference evidence="1" key="1">
    <citation type="submission" date="2023-07" db="EMBL/GenBank/DDBJ databases">
        <title>Sorghum-associated microbial communities from plants grown in Nebraska, USA.</title>
        <authorList>
            <person name="Schachtman D."/>
        </authorList>
    </citation>
    <scope>NUCLEOTIDE SEQUENCE</scope>
    <source>
        <strain evidence="1">DS1061</strain>
    </source>
</reference>
<sequence>MTNSPPTLEQAAQELWIRRRAREDVLSYAQAIEIPGKPAGEEPDTEFFEPIETTMAQHHRLILETMERVSKTPHGRAMFFMPPGSAKSTYASVVFPSRYLGAEKNRKVILASYGDDLARKMGRRTRSIIKQKRFKGIFNCELTTESSAAQEFSLTNGGEYIATGILGGVTGNRANGIIIDDPVKGREQADSPTIRDKTWDAYNDDLKTRLIPGGWVVIIQTRWHEDDLAGRILPEDWKGESGPIMCRDGNVWEVVCLQARCEVQNDPLGRKIGEYLWPQWFTEKHWSQFQNNVRTWASLYQQLPRPLEGTLFKVENVLVDGAPVPWPQRCDYVFAILDSALKPGDKNDGTGVTYFARNRHIGHKLIILDWDITQIESDLIAEWFPNVMSRVEELARLCGARMGSAGSFVEDKGSGITLLQRAARSGWPAQAIDSKLTSMSKDARGTGVSDFVHHGDVKISEHAYNKIVEYKGRAQNHFLSQFFGYRMGIPNQADDLYDTGVYGIAIGLGDSDGL</sequence>
<dbReference type="Pfam" id="PF03237">
    <property type="entry name" value="Terminase_6N"/>
    <property type="match status" value="1"/>
</dbReference>
<dbReference type="Proteomes" id="UP001229486">
    <property type="component" value="Unassembled WGS sequence"/>
</dbReference>
<dbReference type="AlphaFoldDB" id="A0AB73IPG4"/>
<evidence type="ECO:0008006" key="3">
    <source>
        <dbReference type="Google" id="ProtNLM"/>
    </source>
</evidence>
<evidence type="ECO:0000313" key="1">
    <source>
        <dbReference type="EMBL" id="MDP9651898.1"/>
    </source>
</evidence>
<organism evidence="1 2">
    <name type="scientific">Paraburkholderia caledonica</name>
    <dbReference type="NCBI Taxonomy" id="134536"/>
    <lineage>
        <taxon>Bacteria</taxon>
        <taxon>Pseudomonadati</taxon>
        <taxon>Pseudomonadota</taxon>
        <taxon>Betaproteobacteria</taxon>
        <taxon>Burkholderiales</taxon>
        <taxon>Burkholderiaceae</taxon>
        <taxon>Paraburkholderia</taxon>
    </lineage>
</organism>
<dbReference type="InterPro" id="IPR027417">
    <property type="entry name" value="P-loop_NTPase"/>
</dbReference>